<protein>
    <submittedName>
        <fullName evidence="2">Uncharacterized protein</fullName>
    </submittedName>
</protein>
<dbReference type="AlphaFoldDB" id="A0A0D0DAH3"/>
<keyword evidence="3" id="KW-1185">Reference proteome</keyword>
<dbReference type="HOGENOM" id="CLU_2671785_0_0_1"/>
<dbReference type="EMBL" id="KN829061">
    <property type="protein sequence ID" value="KIK74220.1"/>
    <property type="molecule type" value="Genomic_DNA"/>
</dbReference>
<sequence length="75" mass="8116">MPHVDIKAEVGDREIDPGEISGENLQGGGDKMEERAKELIVFPDPVGEIGEIDSFSDTICFILDNEGIVHCEGTT</sequence>
<accession>A0A0D0DAH3</accession>
<proteinExistence type="predicted"/>
<name>A0A0D0DAH3_9AGAM</name>
<dbReference type="Proteomes" id="UP000054538">
    <property type="component" value="Unassembled WGS sequence"/>
</dbReference>
<evidence type="ECO:0000256" key="1">
    <source>
        <dbReference type="SAM" id="MobiDB-lite"/>
    </source>
</evidence>
<feature type="region of interest" description="Disordered" evidence="1">
    <location>
        <begin position="1"/>
        <end position="29"/>
    </location>
</feature>
<evidence type="ECO:0000313" key="2">
    <source>
        <dbReference type="EMBL" id="KIK74220.1"/>
    </source>
</evidence>
<organism evidence="2 3">
    <name type="scientific">Paxillus rubicundulus Ve08.2h10</name>
    <dbReference type="NCBI Taxonomy" id="930991"/>
    <lineage>
        <taxon>Eukaryota</taxon>
        <taxon>Fungi</taxon>
        <taxon>Dikarya</taxon>
        <taxon>Basidiomycota</taxon>
        <taxon>Agaricomycotina</taxon>
        <taxon>Agaricomycetes</taxon>
        <taxon>Agaricomycetidae</taxon>
        <taxon>Boletales</taxon>
        <taxon>Paxilineae</taxon>
        <taxon>Paxillaceae</taxon>
        <taxon>Paxillus</taxon>
    </lineage>
</organism>
<evidence type="ECO:0000313" key="3">
    <source>
        <dbReference type="Proteomes" id="UP000054538"/>
    </source>
</evidence>
<feature type="compositionally biased region" description="Basic and acidic residues" evidence="1">
    <location>
        <begin position="1"/>
        <end position="16"/>
    </location>
</feature>
<reference evidence="2 3" key="1">
    <citation type="submission" date="2014-04" db="EMBL/GenBank/DDBJ databases">
        <authorList>
            <consortium name="DOE Joint Genome Institute"/>
            <person name="Kuo A."/>
            <person name="Kohler A."/>
            <person name="Jargeat P."/>
            <person name="Nagy L.G."/>
            <person name="Floudas D."/>
            <person name="Copeland A."/>
            <person name="Barry K.W."/>
            <person name="Cichocki N."/>
            <person name="Veneault-Fourrey C."/>
            <person name="LaButti K."/>
            <person name="Lindquist E.A."/>
            <person name="Lipzen A."/>
            <person name="Lundell T."/>
            <person name="Morin E."/>
            <person name="Murat C."/>
            <person name="Sun H."/>
            <person name="Tunlid A."/>
            <person name="Henrissat B."/>
            <person name="Grigoriev I.V."/>
            <person name="Hibbett D.S."/>
            <person name="Martin F."/>
            <person name="Nordberg H.P."/>
            <person name="Cantor M.N."/>
            <person name="Hua S.X."/>
        </authorList>
    </citation>
    <scope>NUCLEOTIDE SEQUENCE [LARGE SCALE GENOMIC DNA]</scope>
    <source>
        <strain evidence="2 3">Ve08.2h10</strain>
    </source>
</reference>
<gene>
    <name evidence="2" type="ORF">PAXRUDRAFT_20097</name>
</gene>
<reference evidence="3" key="2">
    <citation type="submission" date="2015-01" db="EMBL/GenBank/DDBJ databases">
        <title>Evolutionary Origins and Diversification of the Mycorrhizal Mutualists.</title>
        <authorList>
            <consortium name="DOE Joint Genome Institute"/>
            <consortium name="Mycorrhizal Genomics Consortium"/>
            <person name="Kohler A."/>
            <person name="Kuo A."/>
            <person name="Nagy L.G."/>
            <person name="Floudas D."/>
            <person name="Copeland A."/>
            <person name="Barry K.W."/>
            <person name="Cichocki N."/>
            <person name="Veneault-Fourrey C."/>
            <person name="LaButti K."/>
            <person name="Lindquist E.A."/>
            <person name="Lipzen A."/>
            <person name="Lundell T."/>
            <person name="Morin E."/>
            <person name="Murat C."/>
            <person name="Riley R."/>
            <person name="Ohm R."/>
            <person name="Sun H."/>
            <person name="Tunlid A."/>
            <person name="Henrissat B."/>
            <person name="Grigoriev I.V."/>
            <person name="Hibbett D.S."/>
            <person name="Martin F."/>
        </authorList>
    </citation>
    <scope>NUCLEOTIDE SEQUENCE [LARGE SCALE GENOMIC DNA]</scope>
    <source>
        <strain evidence="3">Ve08.2h10</strain>
    </source>
</reference>
<dbReference type="InParanoid" id="A0A0D0DAH3"/>